<dbReference type="EMBL" id="NMQW01000063">
    <property type="protein sequence ID" value="OXM82552.1"/>
    <property type="molecule type" value="Genomic_DNA"/>
</dbReference>
<feature type="region of interest" description="Disordered" evidence="1">
    <location>
        <begin position="119"/>
        <end position="188"/>
    </location>
</feature>
<dbReference type="AlphaFoldDB" id="A0A229UGN8"/>
<accession>A0A229UGN8</accession>
<comment type="caution">
    <text evidence="2">The sequence shown here is derived from an EMBL/GenBank/DDBJ whole genome shotgun (WGS) entry which is preliminary data.</text>
</comment>
<evidence type="ECO:0000313" key="2">
    <source>
        <dbReference type="EMBL" id="OXM82552.1"/>
    </source>
</evidence>
<dbReference type="Proteomes" id="UP000215509">
    <property type="component" value="Unassembled WGS sequence"/>
</dbReference>
<feature type="compositionally biased region" description="Basic and acidic residues" evidence="1">
    <location>
        <begin position="131"/>
        <end position="149"/>
    </location>
</feature>
<proteinExistence type="predicted"/>
<protein>
    <submittedName>
        <fullName evidence="2">Uncharacterized protein</fullName>
    </submittedName>
</protein>
<sequence length="188" mass="21132">MNLYTYVDNNPLIHTDPTGHLKEVKDAIIEARDGGIDSAIYWDNRSKLGSLFKEIYQDEDNNQFKYLFGLATMTSDVEENSIGKSEWAIDQLYSDEVRSEIDFGLSFFRGGASSNNLGAKASTGGKSKNNMKYDPDATGEHSTYKRDPNTGEITNWQEWIKSDPRNPNPFSPGKRFDGQGAGHYNKQT</sequence>
<evidence type="ECO:0000256" key="1">
    <source>
        <dbReference type="SAM" id="MobiDB-lite"/>
    </source>
</evidence>
<name>A0A229UGN8_9BACL</name>
<gene>
    <name evidence="2" type="ORF">CF651_30360</name>
</gene>
<reference evidence="2 3" key="1">
    <citation type="submission" date="2017-07" db="EMBL/GenBank/DDBJ databases">
        <title>Genome sequencing and assembly of Paenibacillus rigui.</title>
        <authorList>
            <person name="Mayilraj S."/>
        </authorList>
    </citation>
    <scope>NUCLEOTIDE SEQUENCE [LARGE SCALE GENOMIC DNA]</scope>
    <source>
        <strain evidence="2 3">JCM 16352</strain>
    </source>
</reference>
<evidence type="ECO:0000313" key="3">
    <source>
        <dbReference type="Proteomes" id="UP000215509"/>
    </source>
</evidence>
<keyword evidence="3" id="KW-1185">Reference proteome</keyword>
<organism evidence="2 3">
    <name type="scientific">Paenibacillus rigui</name>
    <dbReference type="NCBI Taxonomy" id="554312"/>
    <lineage>
        <taxon>Bacteria</taxon>
        <taxon>Bacillati</taxon>
        <taxon>Bacillota</taxon>
        <taxon>Bacilli</taxon>
        <taxon>Bacillales</taxon>
        <taxon>Paenibacillaceae</taxon>
        <taxon>Paenibacillus</taxon>
    </lineage>
</organism>